<feature type="compositionally biased region" description="Basic and acidic residues" evidence="2">
    <location>
        <begin position="160"/>
        <end position="180"/>
    </location>
</feature>
<feature type="region of interest" description="Disordered" evidence="2">
    <location>
        <begin position="390"/>
        <end position="661"/>
    </location>
</feature>
<name>A0A5N6LC84_9ASTR</name>
<feature type="compositionally biased region" description="Low complexity" evidence="2">
    <location>
        <begin position="59"/>
        <end position="69"/>
    </location>
</feature>
<sequence length="824" mass="90684">MDEFGMLAKDFGFRPQGKSAPMKPSGGDRRSRPASSSTTFTADGNDMFHDVFGGPPKYTNSNSKSTSSISDFDYGSIFKDSISASNNETKTKFKSSNLPVFDKPLYDDDMLDVLPGTNSKSEPSSASAGYEDNIFTSVASSPRKQSQRSDQFDDLLGNLGRREKAEPTSYHTDRSSKGLDDLISGFGSSSPASSSRWSSDPSSTSTSNIKEKSNVADDPFAVLGSMPTPDASSQGLFTDPLEQLSRIGKSKSTKSGVTPPSGNVFGDMNSLNSFSKSPPAFSKETRNRKKGPSQTHSEEGSSVGSARSSVSRGPIDEYSFGYPENQPQKMPSDHFHESHQTAHGMTSVSRTSPTSHTGTRSHLDTSPKSEEHVQYADYIWLTVSEIPLYTPITRAPPPSRPPPPIPAHASSTRTSDNDFFSSSDSAKYPQNANASRNKEPVHIAMDEVITQERLERDREEEEREQRKLEQEKIREIEREKARQAVERANREAHERAATEARLKAERAAVQRAQNEARERAAVEARKRAEQAAAEKAAAEAKEKEAREKEKAAVAKAQAEARRRAERTAVERVTAEARERAASEARERAAAAAAAAKMNQQKKDNDLDNFFSMGSQPNNGPKARTNSNDSTTDPLSQDRRGPEGANRTSSGGIPSSVGRASSTASFADDLSSIFGAGEFQDVEGETEERRRARLERQQRAQERAAKALADKNQRDLQIQKEQEERQRISTTLDVEIKRWAAGKEGNLRAMLSTLQYVLWPECGWQPVSLTDLITGASVKKVYRKATLCIHPDKVQQKGASLQQKYVAEKVFDLLKVPLYLNQFDL</sequence>
<reference evidence="3 4" key="1">
    <citation type="submission" date="2019-05" db="EMBL/GenBank/DDBJ databases">
        <title>Mikania micrantha, genome provides insights into the molecular mechanism of rapid growth.</title>
        <authorList>
            <person name="Liu B."/>
        </authorList>
    </citation>
    <scope>NUCLEOTIDE SEQUENCE [LARGE SCALE GENOMIC DNA]</scope>
    <source>
        <strain evidence="3">NLD-2019</strain>
        <tissue evidence="3">Leaf</tissue>
    </source>
</reference>
<feature type="compositionally biased region" description="Polar residues" evidence="2">
    <location>
        <begin position="645"/>
        <end position="661"/>
    </location>
</feature>
<evidence type="ECO:0000256" key="2">
    <source>
        <dbReference type="SAM" id="MobiDB-lite"/>
    </source>
</evidence>
<accession>A0A5N6LC84</accession>
<feature type="compositionally biased region" description="Polar residues" evidence="2">
    <location>
        <begin position="611"/>
        <end position="634"/>
    </location>
</feature>
<feature type="compositionally biased region" description="Polar residues" evidence="2">
    <location>
        <begin position="116"/>
        <end position="127"/>
    </location>
</feature>
<feature type="compositionally biased region" description="Polar residues" evidence="2">
    <location>
        <begin position="33"/>
        <end position="42"/>
    </location>
</feature>
<feature type="compositionally biased region" description="Low complexity" evidence="2">
    <location>
        <begin position="300"/>
        <end position="312"/>
    </location>
</feature>
<feature type="compositionally biased region" description="Basic and acidic residues" evidence="2">
    <location>
        <begin position="686"/>
        <end position="721"/>
    </location>
</feature>
<dbReference type="Proteomes" id="UP000326396">
    <property type="component" value="Unassembled WGS sequence"/>
</dbReference>
<dbReference type="PANTHER" id="PTHR23172:SF89">
    <property type="entry name" value="CHAPERONE J-DOMAIN SUPERFAMILY"/>
    <property type="match status" value="1"/>
</dbReference>
<dbReference type="InterPro" id="IPR036869">
    <property type="entry name" value="J_dom_sf"/>
</dbReference>
<evidence type="ECO:0000313" key="4">
    <source>
        <dbReference type="Proteomes" id="UP000326396"/>
    </source>
</evidence>
<gene>
    <name evidence="3" type="ORF">E3N88_44592</name>
</gene>
<feature type="compositionally biased region" description="Polar residues" evidence="2">
    <location>
        <begin position="134"/>
        <end position="144"/>
    </location>
</feature>
<evidence type="ECO:0008006" key="5">
    <source>
        <dbReference type="Google" id="ProtNLM"/>
    </source>
</evidence>
<comment type="caution">
    <text evidence="3">The sequence shown here is derived from an EMBL/GenBank/DDBJ whole genome shotgun (WGS) entry which is preliminary data.</text>
</comment>
<feature type="compositionally biased region" description="Low complexity" evidence="2">
    <location>
        <begin position="184"/>
        <end position="207"/>
    </location>
</feature>
<feature type="region of interest" description="Disordered" evidence="2">
    <location>
        <begin position="107"/>
        <end position="372"/>
    </location>
</feature>
<feature type="compositionally biased region" description="Basic and acidic residues" evidence="2">
    <location>
        <begin position="536"/>
        <end position="588"/>
    </location>
</feature>
<proteinExistence type="predicted"/>
<dbReference type="AlphaFoldDB" id="A0A5N6LC84"/>
<feature type="compositionally biased region" description="Basic and acidic residues" evidence="2">
    <location>
        <begin position="361"/>
        <end position="372"/>
    </location>
</feature>
<feature type="compositionally biased region" description="Basic and acidic residues" evidence="2">
    <location>
        <begin position="436"/>
        <end position="529"/>
    </location>
</feature>
<feature type="compositionally biased region" description="Basic and acidic residues" evidence="2">
    <location>
        <begin position="331"/>
        <end position="340"/>
    </location>
</feature>
<evidence type="ECO:0000313" key="3">
    <source>
        <dbReference type="EMBL" id="KAD0221974.1"/>
    </source>
</evidence>
<protein>
    <recommendedName>
        <fullName evidence="5">J domain-containing protein</fullName>
    </recommendedName>
</protein>
<dbReference type="FunFam" id="1.10.287.110:FF:000009">
    <property type="entry name" value="Auxilin-related protein 1"/>
    <property type="match status" value="1"/>
</dbReference>
<keyword evidence="4" id="KW-1185">Reference proteome</keyword>
<dbReference type="GO" id="GO:0072583">
    <property type="term" value="P:clathrin-dependent endocytosis"/>
    <property type="evidence" value="ECO:0007669"/>
    <property type="project" value="TreeGrafter"/>
</dbReference>
<dbReference type="GO" id="GO:0031982">
    <property type="term" value="C:vesicle"/>
    <property type="evidence" value="ECO:0007669"/>
    <property type="project" value="TreeGrafter"/>
</dbReference>
<organism evidence="3 4">
    <name type="scientific">Mikania micrantha</name>
    <name type="common">bitter vine</name>
    <dbReference type="NCBI Taxonomy" id="192012"/>
    <lineage>
        <taxon>Eukaryota</taxon>
        <taxon>Viridiplantae</taxon>
        <taxon>Streptophyta</taxon>
        <taxon>Embryophyta</taxon>
        <taxon>Tracheophyta</taxon>
        <taxon>Spermatophyta</taxon>
        <taxon>Magnoliopsida</taxon>
        <taxon>eudicotyledons</taxon>
        <taxon>Gunneridae</taxon>
        <taxon>Pentapetalae</taxon>
        <taxon>asterids</taxon>
        <taxon>campanulids</taxon>
        <taxon>Asterales</taxon>
        <taxon>Asteraceae</taxon>
        <taxon>Asteroideae</taxon>
        <taxon>Heliantheae alliance</taxon>
        <taxon>Eupatorieae</taxon>
        <taxon>Mikania</taxon>
    </lineage>
</organism>
<feature type="region of interest" description="Disordered" evidence="2">
    <location>
        <begin position="677"/>
        <end position="721"/>
    </location>
</feature>
<dbReference type="OrthoDB" id="1717591at2759"/>
<dbReference type="SUPFAM" id="SSF46565">
    <property type="entry name" value="Chaperone J-domain"/>
    <property type="match status" value="1"/>
</dbReference>
<dbReference type="GO" id="GO:0030276">
    <property type="term" value="F:clathrin binding"/>
    <property type="evidence" value="ECO:0007669"/>
    <property type="project" value="TreeGrafter"/>
</dbReference>
<evidence type="ECO:0000256" key="1">
    <source>
        <dbReference type="ARBA" id="ARBA00023054"/>
    </source>
</evidence>
<dbReference type="Gene3D" id="1.10.287.110">
    <property type="entry name" value="DnaJ domain"/>
    <property type="match status" value="1"/>
</dbReference>
<feature type="compositionally biased region" description="Polar residues" evidence="2">
    <location>
        <begin position="341"/>
        <end position="360"/>
    </location>
</feature>
<dbReference type="GO" id="GO:0005737">
    <property type="term" value="C:cytoplasm"/>
    <property type="evidence" value="ECO:0007669"/>
    <property type="project" value="TreeGrafter"/>
</dbReference>
<feature type="region of interest" description="Disordered" evidence="2">
    <location>
        <begin position="1"/>
        <end position="69"/>
    </location>
</feature>
<dbReference type="EMBL" id="SZYD01001863">
    <property type="protein sequence ID" value="KAD0221974.1"/>
    <property type="molecule type" value="Genomic_DNA"/>
</dbReference>
<feature type="compositionally biased region" description="Low complexity" evidence="2">
    <location>
        <begin position="407"/>
        <end position="425"/>
    </location>
</feature>
<feature type="compositionally biased region" description="Pro residues" evidence="2">
    <location>
        <begin position="394"/>
        <end position="406"/>
    </location>
</feature>
<dbReference type="GO" id="GO:0072318">
    <property type="term" value="P:clathrin coat disassembly"/>
    <property type="evidence" value="ECO:0007669"/>
    <property type="project" value="TreeGrafter"/>
</dbReference>
<keyword evidence="1" id="KW-0175">Coiled coil</keyword>
<dbReference type="PANTHER" id="PTHR23172">
    <property type="entry name" value="AUXILIN/CYCLIN G-ASSOCIATED KINASE-RELATED"/>
    <property type="match status" value="1"/>
</dbReference>